<keyword evidence="1" id="KW-1133">Transmembrane helix</keyword>
<feature type="transmembrane region" description="Helical" evidence="1">
    <location>
        <begin position="157"/>
        <end position="180"/>
    </location>
</feature>
<feature type="transmembrane region" description="Helical" evidence="1">
    <location>
        <begin position="21"/>
        <end position="45"/>
    </location>
</feature>
<reference evidence="2 3" key="1">
    <citation type="submission" date="2016-10" db="EMBL/GenBank/DDBJ databases">
        <authorList>
            <person name="de Groot N.N."/>
        </authorList>
    </citation>
    <scope>NUCLEOTIDE SEQUENCE [LARGE SCALE GENOMIC DNA]</scope>
    <source>
        <strain evidence="2 3">DSM 23995</strain>
    </source>
</reference>
<dbReference type="AlphaFoldDB" id="A0A1I2BDC4"/>
<dbReference type="EMBL" id="FONT01000002">
    <property type="protein sequence ID" value="SFE54135.1"/>
    <property type="molecule type" value="Genomic_DNA"/>
</dbReference>
<sequence>MSEVETVKPVSNNRKVKKKGLTTTDIVLIAILAIVNGVALLYMAMLNQLLTALGGPILTSITIGFYSISGVLAAYIIRKPGVAFFTLTLTGVVQVITGNPNGLITMVAGITDGLGVELGYALFRYKRWDWLSTAVAGMMAVPAWFIISAFWFGYYKWGIAILLSAFVVRCISGVVLTGWLSKIIGDILAKAGILKGFSIHKQGTRGGKA</sequence>
<dbReference type="Proteomes" id="UP000199516">
    <property type="component" value="Unassembled WGS sequence"/>
</dbReference>
<name>A0A1I2BDC4_9BACI</name>
<keyword evidence="3" id="KW-1185">Reference proteome</keyword>
<feature type="transmembrane region" description="Helical" evidence="1">
    <location>
        <begin position="103"/>
        <end position="123"/>
    </location>
</feature>
<protein>
    <submittedName>
        <fullName evidence="2">Energy-coupling factor transport system substrate-specific component</fullName>
    </submittedName>
</protein>
<dbReference type="RefSeq" id="WP_091658519.1">
    <property type="nucleotide sequence ID" value="NZ_FONT01000002.1"/>
</dbReference>
<proteinExistence type="predicted"/>
<accession>A0A1I2BDC4</accession>
<dbReference type="Pfam" id="PF09819">
    <property type="entry name" value="ABC_cobalt"/>
    <property type="match status" value="1"/>
</dbReference>
<dbReference type="STRING" id="930128.SAMN05192532_102238"/>
<feature type="transmembrane region" description="Helical" evidence="1">
    <location>
        <begin position="130"/>
        <end position="151"/>
    </location>
</feature>
<dbReference type="InterPro" id="IPR017195">
    <property type="entry name" value="ABC_thiamin-permease_prd"/>
</dbReference>
<feature type="transmembrane region" description="Helical" evidence="1">
    <location>
        <begin position="57"/>
        <end position="76"/>
    </location>
</feature>
<evidence type="ECO:0000313" key="2">
    <source>
        <dbReference type="EMBL" id="SFE54135.1"/>
    </source>
</evidence>
<evidence type="ECO:0000313" key="3">
    <source>
        <dbReference type="Proteomes" id="UP000199516"/>
    </source>
</evidence>
<keyword evidence="1" id="KW-0812">Transmembrane</keyword>
<gene>
    <name evidence="2" type="ORF">SAMN05192532_102238</name>
</gene>
<dbReference type="OrthoDB" id="8017424at2"/>
<keyword evidence="1" id="KW-0472">Membrane</keyword>
<organism evidence="2 3">
    <name type="scientific">Alteribacillus iranensis</name>
    <dbReference type="NCBI Taxonomy" id="930128"/>
    <lineage>
        <taxon>Bacteria</taxon>
        <taxon>Bacillati</taxon>
        <taxon>Bacillota</taxon>
        <taxon>Bacilli</taxon>
        <taxon>Bacillales</taxon>
        <taxon>Bacillaceae</taxon>
        <taxon>Alteribacillus</taxon>
    </lineage>
</organism>
<evidence type="ECO:0000256" key="1">
    <source>
        <dbReference type="SAM" id="Phobius"/>
    </source>
</evidence>
<feature type="transmembrane region" description="Helical" evidence="1">
    <location>
        <begin position="81"/>
        <end position="97"/>
    </location>
</feature>